<evidence type="ECO:0000313" key="9">
    <source>
        <dbReference type="Proteomes" id="UP000813444"/>
    </source>
</evidence>
<keyword evidence="5" id="KW-0560">Oxidoreductase</keyword>
<dbReference type="InterPro" id="IPR036188">
    <property type="entry name" value="FAD/NAD-bd_sf"/>
</dbReference>
<dbReference type="OrthoDB" id="5376590at2759"/>
<gene>
    <name evidence="8" type="ORF">B0I35DRAFT_468045</name>
</gene>
<keyword evidence="9" id="KW-1185">Reference proteome</keyword>
<comment type="similarity">
    <text evidence="2">Belongs to the NADH dehydrogenase family.</text>
</comment>
<feature type="domain" description="FAD/NAD(P)-binding" evidence="7">
    <location>
        <begin position="4"/>
        <end position="312"/>
    </location>
</feature>
<evidence type="ECO:0000256" key="2">
    <source>
        <dbReference type="ARBA" id="ARBA00005272"/>
    </source>
</evidence>
<name>A0A8K0SSG8_9HYPO</name>
<dbReference type="EMBL" id="JAGPNK010000004">
    <property type="protein sequence ID" value="KAH7323154.1"/>
    <property type="molecule type" value="Genomic_DNA"/>
</dbReference>
<evidence type="ECO:0000256" key="5">
    <source>
        <dbReference type="ARBA" id="ARBA00023002"/>
    </source>
</evidence>
<dbReference type="PRINTS" id="PR00411">
    <property type="entry name" value="PNDRDTASEI"/>
</dbReference>
<keyword evidence="3" id="KW-0285">Flavoprotein</keyword>
<dbReference type="GO" id="GO:0003955">
    <property type="term" value="F:NAD(P)H dehydrogenase (quinone) activity"/>
    <property type="evidence" value="ECO:0007669"/>
    <property type="project" value="TreeGrafter"/>
</dbReference>
<dbReference type="AlphaFoldDB" id="A0A8K0SSG8"/>
<proteinExistence type="inferred from homology"/>
<sequence length="406" mass="43298">MSSKIVVIGTGFAGVWGALSAQRLIKQRDSQHRIQVMAVSPSPRLDIRVRFYEAHASTMTHELGRLFEAAGIVHVPGYVETVDTENQTIEVSSVDGKQTIAYDRLVLAAGSQLVQPAAISGLREHAFNIDSLGAASKLEARLKALASLPPSHGRDTVVVCGGGYTGIELAAELPGLLKHIRQPRIIIVERAEEIGPELGAGPKPEILKALRELGIEIKLGSAVTSVNEDGVCLASGQFLEARTVVWTAGLKATGLTQYIPGAKDGFGRLHVNQELQVSDCNNVFVAGDAACAKADDQGHASFMTCQHALPQGRTAGYNAAADLLGLPMLQYSQPLYVCCIDLGSQGAIFTSGWDMQVKYSGAVAKQSKRYINQKVLYPPTDADEALRVSDPTIPSEGRGMPFGEGR</sequence>
<reference evidence="8" key="1">
    <citation type="journal article" date="2021" name="Nat. Commun.">
        <title>Genetic determinants of endophytism in the Arabidopsis root mycobiome.</title>
        <authorList>
            <person name="Mesny F."/>
            <person name="Miyauchi S."/>
            <person name="Thiergart T."/>
            <person name="Pickel B."/>
            <person name="Atanasova L."/>
            <person name="Karlsson M."/>
            <person name="Huettel B."/>
            <person name="Barry K.W."/>
            <person name="Haridas S."/>
            <person name="Chen C."/>
            <person name="Bauer D."/>
            <person name="Andreopoulos W."/>
            <person name="Pangilinan J."/>
            <person name="LaButti K."/>
            <person name="Riley R."/>
            <person name="Lipzen A."/>
            <person name="Clum A."/>
            <person name="Drula E."/>
            <person name="Henrissat B."/>
            <person name="Kohler A."/>
            <person name="Grigoriev I.V."/>
            <person name="Martin F.M."/>
            <person name="Hacquard S."/>
        </authorList>
    </citation>
    <scope>NUCLEOTIDE SEQUENCE</scope>
    <source>
        <strain evidence="8">MPI-CAGE-CH-0235</strain>
    </source>
</reference>
<evidence type="ECO:0000259" key="7">
    <source>
        <dbReference type="Pfam" id="PF07992"/>
    </source>
</evidence>
<dbReference type="SUPFAM" id="SSF51905">
    <property type="entry name" value="FAD/NAD(P)-binding domain"/>
    <property type="match status" value="1"/>
</dbReference>
<evidence type="ECO:0000313" key="8">
    <source>
        <dbReference type="EMBL" id="KAH7323154.1"/>
    </source>
</evidence>
<organism evidence="8 9">
    <name type="scientific">Stachybotrys elegans</name>
    <dbReference type="NCBI Taxonomy" id="80388"/>
    <lineage>
        <taxon>Eukaryota</taxon>
        <taxon>Fungi</taxon>
        <taxon>Dikarya</taxon>
        <taxon>Ascomycota</taxon>
        <taxon>Pezizomycotina</taxon>
        <taxon>Sordariomycetes</taxon>
        <taxon>Hypocreomycetidae</taxon>
        <taxon>Hypocreales</taxon>
        <taxon>Stachybotryaceae</taxon>
        <taxon>Stachybotrys</taxon>
    </lineage>
</organism>
<protein>
    <submittedName>
        <fullName evidence="8">Pyridine nucleotide-disulfide oxidoreductase family protein</fullName>
    </submittedName>
</protein>
<evidence type="ECO:0000256" key="3">
    <source>
        <dbReference type="ARBA" id="ARBA00022630"/>
    </source>
</evidence>
<comment type="caution">
    <text evidence="8">The sequence shown here is derived from an EMBL/GenBank/DDBJ whole genome shotgun (WGS) entry which is preliminary data.</text>
</comment>
<evidence type="ECO:0000256" key="4">
    <source>
        <dbReference type="ARBA" id="ARBA00022827"/>
    </source>
</evidence>
<accession>A0A8K0SSG8</accession>
<dbReference type="Proteomes" id="UP000813444">
    <property type="component" value="Unassembled WGS sequence"/>
</dbReference>
<dbReference type="InterPro" id="IPR023753">
    <property type="entry name" value="FAD/NAD-binding_dom"/>
</dbReference>
<dbReference type="PRINTS" id="PR00368">
    <property type="entry name" value="FADPNR"/>
</dbReference>
<dbReference type="InterPro" id="IPR051169">
    <property type="entry name" value="NADH-Q_oxidoreductase"/>
</dbReference>
<keyword evidence="4" id="KW-0274">FAD</keyword>
<dbReference type="Pfam" id="PF07992">
    <property type="entry name" value="Pyr_redox_2"/>
    <property type="match status" value="1"/>
</dbReference>
<evidence type="ECO:0000256" key="1">
    <source>
        <dbReference type="ARBA" id="ARBA00001974"/>
    </source>
</evidence>
<feature type="region of interest" description="Disordered" evidence="6">
    <location>
        <begin position="385"/>
        <end position="406"/>
    </location>
</feature>
<dbReference type="GO" id="GO:0019646">
    <property type="term" value="P:aerobic electron transport chain"/>
    <property type="evidence" value="ECO:0007669"/>
    <property type="project" value="TreeGrafter"/>
</dbReference>
<evidence type="ECO:0000256" key="6">
    <source>
        <dbReference type="SAM" id="MobiDB-lite"/>
    </source>
</evidence>
<dbReference type="Gene3D" id="3.50.50.100">
    <property type="match status" value="1"/>
</dbReference>
<comment type="cofactor">
    <cofactor evidence="1">
        <name>FAD</name>
        <dbReference type="ChEBI" id="CHEBI:57692"/>
    </cofactor>
</comment>
<dbReference type="PANTHER" id="PTHR42913">
    <property type="entry name" value="APOPTOSIS-INDUCING FACTOR 1"/>
    <property type="match status" value="1"/>
</dbReference>
<dbReference type="PANTHER" id="PTHR42913:SF3">
    <property type="entry name" value="64 KDA MITOCHONDRIAL NADH DEHYDROGENASE (EUROFUNG)"/>
    <property type="match status" value="1"/>
</dbReference>